<dbReference type="FunFam" id="3.30.559.10:FF:000006">
    <property type="entry name" value="Dihydrolipoyllysine-residue succinyltransferase component of 2-oxoglutarate dehydrogenase complex, mitochondrial"/>
    <property type="match status" value="1"/>
</dbReference>
<dbReference type="GO" id="GO:0005634">
    <property type="term" value="C:nucleus"/>
    <property type="evidence" value="ECO:0007669"/>
    <property type="project" value="UniProtKB-SubCell"/>
</dbReference>
<dbReference type="PANTHER" id="PTHR43416:SF5">
    <property type="entry name" value="DIHYDROLIPOYLLYSINE-RESIDUE SUCCINYLTRANSFERASE COMPONENT OF 2-OXOGLUTARATE DEHYDROGENASE COMPLEX, MITOCHONDRIAL"/>
    <property type="match status" value="1"/>
</dbReference>
<dbReference type="InterPro" id="IPR023213">
    <property type="entry name" value="CAT-like_dom_sf"/>
</dbReference>
<gene>
    <name evidence="21" type="primary">DLST</name>
</gene>
<reference evidence="21 22" key="1">
    <citation type="submission" date="2020-10" db="EMBL/GenBank/DDBJ databases">
        <title>Pygocentrus nattereri (red-bellied piranha) genome, fPygNat1, primary haplotype.</title>
        <authorList>
            <person name="Myers G."/>
            <person name="Meyer A."/>
            <person name="Karagic N."/>
            <person name="Pippel M."/>
            <person name="Winkler S."/>
            <person name="Tracey A."/>
            <person name="Wood J."/>
            <person name="Formenti G."/>
            <person name="Howe K."/>
            <person name="Fedrigo O."/>
            <person name="Jarvis E.D."/>
        </authorList>
    </citation>
    <scope>NUCLEOTIDE SEQUENCE [LARGE SCALE GENOMIC DNA]</scope>
</reference>
<comment type="similarity">
    <text evidence="5">Belongs to the 2-oxoacid dehydrogenase family.</text>
</comment>
<evidence type="ECO:0000256" key="10">
    <source>
        <dbReference type="ARBA" id="ARBA00022823"/>
    </source>
</evidence>
<keyword evidence="14" id="KW-0012">Acyltransferase</keyword>
<dbReference type="GO" id="GO:0045252">
    <property type="term" value="C:oxoglutarate dehydrogenase complex"/>
    <property type="evidence" value="ECO:0007669"/>
    <property type="project" value="InterPro"/>
</dbReference>
<evidence type="ECO:0000256" key="13">
    <source>
        <dbReference type="ARBA" id="ARBA00023242"/>
    </source>
</evidence>
<evidence type="ECO:0000256" key="12">
    <source>
        <dbReference type="ARBA" id="ARBA00023128"/>
    </source>
</evidence>
<dbReference type="Pfam" id="PF00364">
    <property type="entry name" value="Biotin_lipoyl"/>
    <property type="match status" value="1"/>
</dbReference>
<comment type="subcellular location">
    <subcellularLocation>
        <location evidence="3">Mitochondrion matrix</location>
    </subcellularLocation>
    <subcellularLocation>
        <location evidence="2">Nucleus</location>
    </subcellularLocation>
</comment>
<comment type="pathway">
    <text evidence="4">Amino-acid degradation; L-lysine degradation via saccharopine pathway; glutaryl-CoA from L-lysine: step 6/6.</text>
</comment>
<evidence type="ECO:0000256" key="2">
    <source>
        <dbReference type="ARBA" id="ARBA00004123"/>
    </source>
</evidence>
<dbReference type="Ensembl" id="ENSPNAT00000008790.2">
    <property type="protein sequence ID" value="ENSPNAP00000003398.2"/>
    <property type="gene ID" value="ENSPNAG00000009820.2"/>
</dbReference>
<evidence type="ECO:0000256" key="4">
    <source>
        <dbReference type="ARBA" id="ARBA00005145"/>
    </source>
</evidence>
<feature type="compositionally biased region" description="Pro residues" evidence="19">
    <location>
        <begin position="121"/>
        <end position="131"/>
    </location>
</feature>
<evidence type="ECO:0000256" key="19">
    <source>
        <dbReference type="SAM" id="MobiDB-lite"/>
    </source>
</evidence>
<evidence type="ECO:0000256" key="6">
    <source>
        <dbReference type="ARBA" id="ARBA00012945"/>
    </source>
</evidence>
<dbReference type="SUPFAM" id="SSF51230">
    <property type="entry name" value="Single hybrid motif"/>
    <property type="match status" value="1"/>
</dbReference>
<dbReference type="AlphaFoldDB" id="A0A3B4BUT3"/>
<feature type="compositionally biased region" description="Pro residues" evidence="19">
    <location>
        <begin position="102"/>
        <end position="112"/>
    </location>
</feature>
<dbReference type="PANTHER" id="PTHR43416">
    <property type="entry name" value="DIHYDROLIPOYLLYSINE-RESIDUE SUCCINYLTRANSFERASE COMPONENT OF 2-OXOGLUTARATE DEHYDROGENASE COMPLEX, MITOCHONDRIAL-RELATED"/>
    <property type="match status" value="1"/>
</dbReference>
<keyword evidence="11" id="KW-0809">Transit peptide</keyword>
<dbReference type="GO" id="GO:0006099">
    <property type="term" value="P:tricarboxylic acid cycle"/>
    <property type="evidence" value="ECO:0007669"/>
    <property type="project" value="UniProtKB-KW"/>
</dbReference>
<dbReference type="FunFam" id="2.40.50.100:FF:000033">
    <property type="entry name" value="Dihydrolipoyllysine-residue succinyltransferase component of 2-oxoglutarate dehydrogenase complex, mitochondrial"/>
    <property type="match status" value="1"/>
</dbReference>
<dbReference type="GeneTree" id="ENSGT00930000151014"/>
<comment type="cofactor">
    <cofactor evidence="1">
        <name>(R)-lipoate</name>
        <dbReference type="ChEBI" id="CHEBI:83088"/>
    </cofactor>
</comment>
<dbReference type="InterPro" id="IPR006255">
    <property type="entry name" value="SucB"/>
</dbReference>
<keyword evidence="13" id="KW-0539">Nucleus</keyword>
<dbReference type="Gene3D" id="3.30.559.10">
    <property type="entry name" value="Chloramphenicol acetyltransferase-like domain"/>
    <property type="match status" value="1"/>
</dbReference>
<name>A0A3B4BUT3_PYGNA</name>
<organism evidence="21 22">
    <name type="scientific">Pygocentrus nattereri</name>
    <name type="common">Red-bellied piranha</name>
    <dbReference type="NCBI Taxonomy" id="42514"/>
    <lineage>
        <taxon>Eukaryota</taxon>
        <taxon>Metazoa</taxon>
        <taxon>Chordata</taxon>
        <taxon>Craniata</taxon>
        <taxon>Vertebrata</taxon>
        <taxon>Euteleostomi</taxon>
        <taxon>Actinopterygii</taxon>
        <taxon>Neopterygii</taxon>
        <taxon>Teleostei</taxon>
        <taxon>Ostariophysi</taxon>
        <taxon>Characiformes</taxon>
        <taxon>Characoidei</taxon>
        <taxon>Pygocentrus</taxon>
    </lineage>
</organism>
<sequence>YYWNEVITVNTPAFAESVTEGDVRWEKAVGDTVTEDEVVCEIETDKTSVQVPSPAAGVIEELLVPDGGKVEGGTPLFKLRKGAAAAKVTPAPAPAAEAPAAAAPPPPPPTPAPAAAGPIPTTMPPVPPVPAQPIASKPGEPDTGLRGGLCVKMNRMRLRIAQRLKEAQNTCAMLTTFNEVDMSNITEMRKVYKDAFLKKHGIKLGFMSAFVKAAAYALVDQPAVNAVIDDTTKEIVYRDYVDISVAVATPKGLVVPVVRGVEGMNFADIEKAIHELGEKARKNELAVEDMDGGTFTISNGGVFGSMFGTPIINPPQSAILGMHGIFDRPVAVGGKVEIRPMMYVALTYDHRLIDGREAVTFLRKIKSVVEDPRVLLLDM</sequence>
<dbReference type="NCBIfam" id="TIGR01347">
    <property type="entry name" value="sucB"/>
    <property type="match status" value="1"/>
</dbReference>
<evidence type="ECO:0000256" key="1">
    <source>
        <dbReference type="ARBA" id="ARBA00001938"/>
    </source>
</evidence>
<dbReference type="GO" id="GO:0004149">
    <property type="term" value="F:dihydrolipoyllysine-residue succinyltransferase activity"/>
    <property type="evidence" value="ECO:0007669"/>
    <property type="project" value="UniProtKB-EC"/>
</dbReference>
<evidence type="ECO:0000256" key="3">
    <source>
        <dbReference type="ARBA" id="ARBA00004305"/>
    </source>
</evidence>
<evidence type="ECO:0000256" key="7">
    <source>
        <dbReference type="ARBA" id="ARBA00020294"/>
    </source>
</evidence>
<proteinExistence type="inferred from homology"/>
<evidence type="ECO:0000256" key="8">
    <source>
        <dbReference type="ARBA" id="ARBA00022532"/>
    </source>
</evidence>
<dbReference type="InterPro" id="IPR003016">
    <property type="entry name" value="2-oxoA_DH_lipoyl-BS"/>
</dbReference>
<dbReference type="PROSITE" id="PS50968">
    <property type="entry name" value="BIOTINYL_LIPOYL"/>
    <property type="match status" value="1"/>
</dbReference>
<dbReference type="UniPathway" id="UPA00868">
    <property type="reaction ID" value="UER00840"/>
</dbReference>
<dbReference type="SUPFAM" id="SSF52777">
    <property type="entry name" value="CoA-dependent acyltransferases"/>
    <property type="match status" value="1"/>
</dbReference>
<dbReference type="InterPro" id="IPR000089">
    <property type="entry name" value="Biotin_lipoyl"/>
</dbReference>
<evidence type="ECO:0000256" key="16">
    <source>
        <dbReference type="ARBA" id="ARBA00031331"/>
    </source>
</evidence>
<dbReference type="InterPro" id="IPR011053">
    <property type="entry name" value="Single_hybrid_motif"/>
</dbReference>
<dbReference type="GO" id="GO:0033512">
    <property type="term" value="P:L-lysine catabolic process to acetyl-CoA via saccharopine"/>
    <property type="evidence" value="ECO:0007669"/>
    <property type="project" value="UniProtKB-UniPathway"/>
</dbReference>
<evidence type="ECO:0000256" key="11">
    <source>
        <dbReference type="ARBA" id="ARBA00022946"/>
    </source>
</evidence>
<dbReference type="InterPro" id="IPR050537">
    <property type="entry name" value="2-oxoacid_dehydrogenase"/>
</dbReference>
<reference evidence="21" key="3">
    <citation type="submission" date="2025-09" db="UniProtKB">
        <authorList>
            <consortium name="Ensembl"/>
        </authorList>
    </citation>
    <scope>IDENTIFICATION</scope>
</reference>
<feature type="region of interest" description="Disordered" evidence="19">
    <location>
        <begin position="95"/>
        <end position="148"/>
    </location>
</feature>
<dbReference type="InterPro" id="IPR001078">
    <property type="entry name" value="2-oxoacid_DH_actylTfrase"/>
</dbReference>
<evidence type="ECO:0000256" key="15">
    <source>
        <dbReference type="ARBA" id="ARBA00030325"/>
    </source>
</evidence>
<dbReference type="EC" id="2.3.1.61" evidence="6"/>
<evidence type="ECO:0000256" key="17">
    <source>
        <dbReference type="ARBA" id="ARBA00032406"/>
    </source>
</evidence>
<feature type="domain" description="Lipoyl-binding" evidence="20">
    <location>
        <begin position="6"/>
        <end position="80"/>
    </location>
</feature>
<evidence type="ECO:0000256" key="18">
    <source>
        <dbReference type="ARBA" id="ARBA00046046"/>
    </source>
</evidence>
<keyword evidence="8" id="KW-0816">Tricarboxylic acid cycle</keyword>
<evidence type="ECO:0000256" key="14">
    <source>
        <dbReference type="ARBA" id="ARBA00023315"/>
    </source>
</evidence>
<keyword evidence="10" id="KW-0450">Lipoyl</keyword>
<dbReference type="GO" id="GO:0005759">
    <property type="term" value="C:mitochondrial matrix"/>
    <property type="evidence" value="ECO:0007669"/>
    <property type="project" value="UniProtKB-SubCell"/>
</dbReference>
<keyword evidence="12" id="KW-0496">Mitochondrion</keyword>
<dbReference type="Proteomes" id="UP001501920">
    <property type="component" value="Chromosome 10"/>
</dbReference>
<dbReference type="CDD" id="cd06849">
    <property type="entry name" value="lipoyl_domain"/>
    <property type="match status" value="1"/>
</dbReference>
<dbReference type="Gene3D" id="2.40.50.100">
    <property type="match status" value="1"/>
</dbReference>
<evidence type="ECO:0000313" key="22">
    <source>
        <dbReference type="Proteomes" id="UP001501920"/>
    </source>
</evidence>
<dbReference type="STRING" id="42514.ENSPNAP00000003398"/>
<keyword evidence="9" id="KW-0808">Transferase</keyword>
<evidence type="ECO:0000256" key="9">
    <source>
        <dbReference type="ARBA" id="ARBA00022679"/>
    </source>
</evidence>
<keyword evidence="22" id="KW-1185">Reference proteome</keyword>
<comment type="function">
    <text evidence="18">Dihydrolipoamide succinyltransferase (E2) component of the 2-oxoglutarate dehydrogenase complex. The 2-oxoglutarate dehydrogenase complex catalyzes the overall conversion of 2-oxoglutarate to succinyl-CoA and CO(2). The 2-oxoglutarate dehydrogenase complex is mainly active in the mitochondrion. A fraction of the 2-oxoglutarate dehydrogenase complex also localizes in the nucleus and is required for lysine succinylation of histones: associates with KAT2A on chromatin and provides succinyl-CoA to histone succinyltransferase KAT2A.</text>
</comment>
<evidence type="ECO:0000259" key="20">
    <source>
        <dbReference type="PROSITE" id="PS50968"/>
    </source>
</evidence>
<accession>A0A3B4BUT3</accession>
<evidence type="ECO:0000313" key="21">
    <source>
        <dbReference type="Ensembl" id="ENSPNAP00000003398.2"/>
    </source>
</evidence>
<protein>
    <recommendedName>
        <fullName evidence="7">Dihydrolipoyllysine-residue succinyltransferase component of 2-oxoglutarate dehydrogenase complex, mitochondrial</fullName>
        <ecNumber evidence="6">2.3.1.61</ecNumber>
    </recommendedName>
    <alternativeName>
        <fullName evidence="17">2-oxoglutarate dehydrogenase complex component E2</fullName>
    </alternativeName>
    <alternativeName>
        <fullName evidence="15">Dihydrolipoamide succinyltransferase component of 2-oxoglutarate dehydrogenase complex</fullName>
    </alternativeName>
    <alternativeName>
        <fullName evidence="16">E2K</fullName>
    </alternativeName>
</protein>
<dbReference type="Pfam" id="PF00198">
    <property type="entry name" value="2-oxoacid_dh"/>
    <property type="match status" value="1"/>
</dbReference>
<dbReference type="PROSITE" id="PS00189">
    <property type="entry name" value="LIPOYL"/>
    <property type="match status" value="1"/>
</dbReference>
<reference evidence="21" key="2">
    <citation type="submission" date="2025-08" db="UniProtKB">
        <authorList>
            <consortium name="Ensembl"/>
        </authorList>
    </citation>
    <scope>IDENTIFICATION</scope>
</reference>
<evidence type="ECO:0000256" key="5">
    <source>
        <dbReference type="ARBA" id="ARBA00007317"/>
    </source>
</evidence>